<feature type="transmembrane region" description="Helical" evidence="2">
    <location>
        <begin position="240"/>
        <end position="258"/>
    </location>
</feature>
<keyword evidence="2" id="KW-0812">Transmembrane</keyword>
<feature type="transmembrane region" description="Helical" evidence="2">
    <location>
        <begin position="211"/>
        <end position="228"/>
    </location>
</feature>
<sequence length="443" mass="50460">MTLIILLLLVALFVIPYLLLVFSTDEKALKREIKIQDGIAKLSEIQLIAVPALLIGASIFMVWYKGHTSSEKAFESYVAYSKAYCDRFCDVASRENLAKLTVDLANVSHEVAIRELHNITGVPYFGQSELFLSIVNFINTPITLAFFSLLFFVLSGYGMRYNSKVIDEVKATEKLLTYDIFKAKKFWALLILTFILTEIALYTFISSFALYLAAFLVSLYLFFITIVYKYNRECTQASEVLVGICFTAGFIVLSIYAMDLYNDYKYTIEIGQQITDYKVQHLQQLFLIQQQEWKTIVETNVKLTPEILQKYSCVSKGTLSMNECLTAFVKAEDGNYMNSFIAQFLITLVMFLIESFAIIWGARTDKIQRLTEYALTSVQKEAALFEQDIKDDGKLNRSNQPQAKIQTQPQPKPQTYNADKSTIIVDDDDDEEENPPLTIGNSI</sequence>
<reference evidence="3" key="1">
    <citation type="journal article" date="2016" name="ISME J.">
        <title>Chasing the elusive Euryarchaeota class WSA2: genomes reveal a uniquely fastidious methyl-reducing methanogen.</title>
        <authorList>
            <person name="Nobu M.K."/>
            <person name="Narihiro T."/>
            <person name="Kuroda K."/>
            <person name="Mei R."/>
            <person name="Liu W.T."/>
        </authorList>
    </citation>
    <scope>NUCLEOTIDE SEQUENCE [LARGE SCALE GENOMIC DNA]</scope>
    <source>
        <strain evidence="3">ADurb1213_Bin02801</strain>
    </source>
</reference>
<gene>
    <name evidence="3" type="ORF">APG09_00976</name>
</gene>
<protein>
    <submittedName>
        <fullName evidence="3">Uncharacterized protein</fullName>
    </submittedName>
</protein>
<feature type="transmembrane region" description="Helical" evidence="2">
    <location>
        <begin position="6"/>
        <end position="24"/>
    </location>
</feature>
<feature type="transmembrane region" description="Helical" evidence="2">
    <location>
        <begin position="186"/>
        <end position="205"/>
    </location>
</feature>
<dbReference type="EMBL" id="LNJE01000010">
    <property type="protein sequence ID" value="KYC57731.1"/>
    <property type="molecule type" value="Genomic_DNA"/>
</dbReference>
<feature type="compositionally biased region" description="Acidic residues" evidence="1">
    <location>
        <begin position="425"/>
        <end position="434"/>
    </location>
</feature>
<comment type="caution">
    <text evidence="3">The sequence shown here is derived from an EMBL/GenBank/DDBJ whole genome shotgun (WGS) entry which is preliminary data.</text>
</comment>
<accession>A0A150JKP2</accession>
<keyword evidence="2" id="KW-1133">Transmembrane helix</keyword>
<organism evidence="3">
    <name type="scientific">Candidatus Methanofastidiosum methylothiophilum</name>
    <dbReference type="NCBI Taxonomy" id="1705564"/>
    <lineage>
        <taxon>Archaea</taxon>
        <taxon>Methanobacteriati</taxon>
        <taxon>Methanobacteriota</taxon>
        <taxon>Stenosarchaea group</taxon>
        <taxon>Candidatus Methanofastidiosia</taxon>
        <taxon>Candidatus Methanofastidiosales</taxon>
        <taxon>Candidatus Methanofastidiosaceae</taxon>
        <taxon>Candidatus Methanofastidiosum</taxon>
    </lineage>
</organism>
<evidence type="ECO:0000256" key="1">
    <source>
        <dbReference type="SAM" id="MobiDB-lite"/>
    </source>
</evidence>
<dbReference type="AlphaFoldDB" id="A0A150JKP2"/>
<feature type="transmembrane region" description="Helical" evidence="2">
    <location>
        <begin position="130"/>
        <end position="154"/>
    </location>
</feature>
<name>A0A150JKP2_9EURY</name>
<feature type="transmembrane region" description="Helical" evidence="2">
    <location>
        <begin position="45"/>
        <end position="64"/>
    </location>
</feature>
<proteinExistence type="predicted"/>
<evidence type="ECO:0000256" key="2">
    <source>
        <dbReference type="SAM" id="Phobius"/>
    </source>
</evidence>
<evidence type="ECO:0000313" key="3">
    <source>
        <dbReference type="EMBL" id="KYC57731.1"/>
    </source>
</evidence>
<keyword evidence="2" id="KW-0472">Membrane</keyword>
<feature type="compositionally biased region" description="Low complexity" evidence="1">
    <location>
        <begin position="400"/>
        <end position="415"/>
    </location>
</feature>
<feature type="region of interest" description="Disordered" evidence="1">
    <location>
        <begin position="390"/>
        <end position="443"/>
    </location>
</feature>
<feature type="transmembrane region" description="Helical" evidence="2">
    <location>
        <begin position="340"/>
        <end position="360"/>
    </location>
</feature>